<reference evidence="7 8" key="1">
    <citation type="journal article" date="2016" name="Mol. Biol. Evol.">
        <title>Comparative Genomics of Early-Diverging Mushroom-Forming Fungi Provides Insights into the Origins of Lignocellulose Decay Capabilities.</title>
        <authorList>
            <person name="Nagy L.G."/>
            <person name="Riley R."/>
            <person name="Tritt A."/>
            <person name="Adam C."/>
            <person name="Daum C."/>
            <person name="Floudas D."/>
            <person name="Sun H."/>
            <person name="Yadav J.S."/>
            <person name="Pangilinan J."/>
            <person name="Larsson K.H."/>
            <person name="Matsuura K."/>
            <person name="Barry K."/>
            <person name="Labutti K."/>
            <person name="Kuo R."/>
            <person name="Ohm R.A."/>
            <person name="Bhattacharya S.S."/>
            <person name="Shirouzu T."/>
            <person name="Yoshinaga Y."/>
            <person name="Martin F.M."/>
            <person name="Grigoriev I.V."/>
            <person name="Hibbett D.S."/>
        </authorList>
    </citation>
    <scope>NUCLEOTIDE SEQUENCE [LARGE SCALE GENOMIC DNA]</scope>
    <source>
        <strain evidence="7 8">L-15889</strain>
    </source>
</reference>
<gene>
    <name evidence="7" type="ORF">DAEQUDRAFT_667385</name>
</gene>
<proteinExistence type="predicted"/>
<dbReference type="STRING" id="1314783.A0A165RG15"/>
<keyword evidence="3" id="KW-0256">Endoplasmic reticulum</keyword>
<keyword evidence="5 6" id="KW-0472">Membrane</keyword>
<feature type="transmembrane region" description="Helical" evidence="6">
    <location>
        <begin position="36"/>
        <end position="57"/>
    </location>
</feature>
<dbReference type="InterPro" id="IPR024512">
    <property type="entry name" value="Ser_palmitoyltrfase_ssu-like"/>
</dbReference>
<keyword evidence="4 6" id="KW-1133">Transmembrane helix</keyword>
<comment type="subcellular location">
    <subcellularLocation>
        <location evidence="1">Endoplasmic reticulum membrane</location>
        <topology evidence="1">Multi-pass membrane protein</topology>
    </subcellularLocation>
</comment>
<evidence type="ECO:0000256" key="3">
    <source>
        <dbReference type="ARBA" id="ARBA00022824"/>
    </source>
</evidence>
<dbReference type="GO" id="GO:0005789">
    <property type="term" value="C:endoplasmic reticulum membrane"/>
    <property type="evidence" value="ECO:0007669"/>
    <property type="project" value="UniProtKB-SubCell"/>
</dbReference>
<evidence type="ECO:0000313" key="8">
    <source>
        <dbReference type="Proteomes" id="UP000076727"/>
    </source>
</evidence>
<dbReference type="Proteomes" id="UP000076727">
    <property type="component" value="Unassembled WGS sequence"/>
</dbReference>
<dbReference type="Pfam" id="PF11779">
    <property type="entry name" value="SPT_ssu-like"/>
    <property type="match status" value="1"/>
</dbReference>
<evidence type="ECO:0000313" key="7">
    <source>
        <dbReference type="EMBL" id="KZT70703.1"/>
    </source>
</evidence>
<organism evidence="7 8">
    <name type="scientific">Daedalea quercina L-15889</name>
    <dbReference type="NCBI Taxonomy" id="1314783"/>
    <lineage>
        <taxon>Eukaryota</taxon>
        <taxon>Fungi</taxon>
        <taxon>Dikarya</taxon>
        <taxon>Basidiomycota</taxon>
        <taxon>Agaricomycotina</taxon>
        <taxon>Agaricomycetes</taxon>
        <taxon>Polyporales</taxon>
        <taxon>Fomitopsis</taxon>
    </lineage>
</organism>
<keyword evidence="2 6" id="KW-0812">Transmembrane</keyword>
<dbReference type="EMBL" id="KV429050">
    <property type="protein sequence ID" value="KZT70703.1"/>
    <property type="molecule type" value="Genomic_DNA"/>
</dbReference>
<dbReference type="OrthoDB" id="202672at2759"/>
<protein>
    <submittedName>
        <fullName evidence="7">Uncharacterized protein</fullName>
    </submittedName>
</protein>
<evidence type="ECO:0000256" key="1">
    <source>
        <dbReference type="ARBA" id="ARBA00004477"/>
    </source>
</evidence>
<evidence type="ECO:0000256" key="6">
    <source>
        <dbReference type="SAM" id="Phobius"/>
    </source>
</evidence>
<evidence type="ECO:0000256" key="2">
    <source>
        <dbReference type="ARBA" id="ARBA00022692"/>
    </source>
</evidence>
<sequence>MPYRPPRTKLAAFLWRRRLWLETTFALSMMQPWEKVVVMCTVWLLLALFVTAGYLYFPRHVRYVCGRARYYLLGRELGMPAALKWSASYLVPWGEANVSSPWAYAVRAVSVHDDL</sequence>
<accession>A0A165RG15</accession>
<name>A0A165RG15_9APHY</name>
<keyword evidence="8" id="KW-1185">Reference proteome</keyword>
<evidence type="ECO:0000256" key="4">
    <source>
        <dbReference type="ARBA" id="ARBA00022989"/>
    </source>
</evidence>
<dbReference type="AlphaFoldDB" id="A0A165RG15"/>
<evidence type="ECO:0000256" key="5">
    <source>
        <dbReference type="ARBA" id="ARBA00023136"/>
    </source>
</evidence>